<keyword evidence="5" id="KW-0614">Plasmid</keyword>
<accession>A0A974NYG5</accession>
<keyword evidence="1" id="KW-0805">Transcription regulation</keyword>
<evidence type="ECO:0000259" key="4">
    <source>
        <dbReference type="PROSITE" id="PS50937"/>
    </source>
</evidence>
<dbReference type="AlphaFoldDB" id="A0A974NYG5"/>
<keyword evidence="6" id="KW-1185">Reference proteome</keyword>
<evidence type="ECO:0000313" key="6">
    <source>
        <dbReference type="Proteomes" id="UP000595894"/>
    </source>
</evidence>
<dbReference type="Gene3D" id="1.10.1660.10">
    <property type="match status" value="1"/>
</dbReference>
<proteinExistence type="predicted"/>
<dbReference type="Pfam" id="PF13411">
    <property type="entry name" value="MerR_1"/>
    <property type="match status" value="1"/>
</dbReference>
<name>A0A974NYG5_9SPHN</name>
<dbReference type="InterPro" id="IPR047057">
    <property type="entry name" value="MerR_fam"/>
</dbReference>
<dbReference type="InterPro" id="IPR000551">
    <property type="entry name" value="MerR-type_HTH_dom"/>
</dbReference>
<evidence type="ECO:0000256" key="2">
    <source>
        <dbReference type="ARBA" id="ARBA00023125"/>
    </source>
</evidence>
<dbReference type="GO" id="GO:0003677">
    <property type="term" value="F:DNA binding"/>
    <property type="evidence" value="ECO:0007669"/>
    <property type="project" value="UniProtKB-KW"/>
</dbReference>
<dbReference type="PROSITE" id="PS00552">
    <property type="entry name" value="HTH_MERR_1"/>
    <property type="match status" value="1"/>
</dbReference>
<evidence type="ECO:0000313" key="5">
    <source>
        <dbReference type="EMBL" id="QQV79205.1"/>
    </source>
</evidence>
<reference evidence="6" key="1">
    <citation type="submission" date="2020-09" db="EMBL/GenBank/DDBJ databases">
        <title>Sphingomonas sp., a new species isolated from pork steak.</title>
        <authorList>
            <person name="Heidler von Heilborn D."/>
        </authorList>
    </citation>
    <scope>NUCLEOTIDE SEQUENCE [LARGE SCALE GENOMIC DNA]</scope>
    <source>
        <plasmid evidence="6">punnamed1</plasmid>
    </source>
</reference>
<dbReference type="GO" id="GO:0003700">
    <property type="term" value="F:DNA-binding transcription factor activity"/>
    <property type="evidence" value="ECO:0007669"/>
    <property type="project" value="InterPro"/>
</dbReference>
<dbReference type="SUPFAM" id="SSF46955">
    <property type="entry name" value="Putative DNA-binding domain"/>
    <property type="match status" value="1"/>
</dbReference>
<keyword evidence="3" id="KW-0804">Transcription</keyword>
<dbReference type="PROSITE" id="PS50937">
    <property type="entry name" value="HTH_MERR_2"/>
    <property type="match status" value="1"/>
</dbReference>
<evidence type="ECO:0000256" key="3">
    <source>
        <dbReference type="ARBA" id="ARBA00023163"/>
    </source>
</evidence>
<gene>
    <name evidence="5" type="ORF">H5J25_19285</name>
</gene>
<dbReference type="PRINTS" id="PR00040">
    <property type="entry name" value="HTHMERR"/>
</dbReference>
<feature type="domain" description="HTH merR-type" evidence="4">
    <location>
        <begin position="1"/>
        <end position="69"/>
    </location>
</feature>
<sequence length="130" mass="14669">MKIGDIAKRTGLKVETVRFYEGEGLIAAPRRSGGNYRLYDQSHLDRLTFIKRSRDLGFTLDQVRDLLRLADDPRGSCDAVDEMAVLHIAEIDHKLAGLQTLREEIVKWGRCDATTIAECRLIDALSSRLP</sequence>
<dbReference type="CDD" id="cd04785">
    <property type="entry name" value="HTH_CadR-PbrR-like"/>
    <property type="match status" value="1"/>
</dbReference>
<protein>
    <submittedName>
        <fullName evidence="5">Helix-turn-helix domain-containing protein</fullName>
    </submittedName>
</protein>
<geneLocation type="plasmid" evidence="5 6">
    <name>punnamed1</name>
</geneLocation>
<evidence type="ECO:0000256" key="1">
    <source>
        <dbReference type="ARBA" id="ARBA00023015"/>
    </source>
</evidence>
<dbReference type="KEGG" id="sari:H5J25_19285"/>
<dbReference type="PANTHER" id="PTHR30204">
    <property type="entry name" value="REDOX-CYCLING DRUG-SENSING TRANSCRIPTIONAL ACTIVATOR SOXR"/>
    <property type="match status" value="1"/>
</dbReference>
<organism evidence="5 6">
    <name type="scientific">Sphingomonas aliaeris</name>
    <dbReference type="NCBI Taxonomy" id="2759526"/>
    <lineage>
        <taxon>Bacteria</taxon>
        <taxon>Pseudomonadati</taxon>
        <taxon>Pseudomonadota</taxon>
        <taxon>Alphaproteobacteria</taxon>
        <taxon>Sphingomonadales</taxon>
        <taxon>Sphingomonadaceae</taxon>
        <taxon>Sphingomonas</taxon>
    </lineage>
</organism>
<dbReference type="EMBL" id="CP061036">
    <property type="protein sequence ID" value="QQV79205.1"/>
    <property type="molecule type" value="Genomic_DNA"/>
</dbReference>
<keyword evidence="2" id="KW-0238">DNA-binding</keyword>
<dbReference type="Proteomes" id="UP000595894">
    <property type="component" value="Plasmid punnamed1"/>
</dbReference>
<dbReference type="SMART" id="SM00422">
    <property type="entry name" value="HTH_MERR"/>
    <property type="match status" value="1"/>
</dbReference>
<dbReference type="PANTHER" id="PTHR30204:SF94">
    <property type="entry name" value="HEAVY METAL-DEPENDENT TRANSCRIPTIONAL REGULATOR HI_0293-RELATED"/>
    <property type="match status" value="1"/>
</dbReference>
<dbReference type="RefSeq" id="WP_202096520.1">
    <property type="nucleotide sequence ID" value="NZ_CP061036.1"/>
</dbReference>
<dbReference type="InterPro" id="IPR009061">
    <property type="entry name" value="DNA-bd_dom_put_sf"/>
</dbReference>